<organism evidence="2 3">
    <name type="scientific">Anopheles quadriannulatus</name>
    <name type="common">Mosquito</name>
    <dbReference type="NCBI Taxonomy" id="34691"/>
    <lineage>
        <taxon>Eukaryota</taxon>
        <taxon>Metazoa</taxon>
        <taxon>Ecdysozoa</taxon>
        <taxon>Arthropoda</taxon>
        <taxon>Hexapoda</taxon>
        <taxon>Insecta</taxon>
        <taxon>Pterygota</taxon>
        <taxon>Neoptera</taxon>
        <taxon>Endopterygota</taxon>
        <taxon>Diptera</taxon>
        <taxon>Nematocera</taxon>
        <taxon>Culicoidea</taxon>
        <taxon>Culicidae</taxon>
        <taxon>Anophelinae</taxon>
        <taxon>Anopheles</taxon>
    </lineage>
</organism>
<dbReference type="STRING" id="34691.A0A182X6F0"/>
<evidence type="ECO:0000313" key="2">
    <source>
        <dbReference type="EnsemblMetazoa" id="AQUA005386-PA"/>
    </source>
</evidence>
<accession>A0A182X6F0</accession>
<dbReference type="VEuPathDB" id="VectorBase:AQUA005386"/>
<reference evidence="2" key="1">
    <citation type="submission" date="2020-05" db="UniProtKB">
        <authorList>
            <consortium name="EnsemblMetazoa"/>
        </authorList>
    </citation>
    <scope>IDENTIFICATION</scope>
    <source>
        <strain evidence="2">SANGQUA</strain>
    </source>
</reference>
<feature type="domain" description="PiggyBac transposable element-derived protein" evidence="1">
    <location>
        <begin position="2"/>
        <end position="131"/>
    </location>
</feature>
<evidence type="ECO:0000313" key="3">
    <source>
        <dbReference type="Proteomes" id="UP000076407"/>
    </source>
</evidence>
<dbReference type="EnsemblMetazoa" id="AQUA005386-RA">
    <property type="protein sequence ID" value="AQUA005386-PA"/>
    <property type="gene ID" value="AQUA005386"/>
</dbReference>
<dbReference type="AlphaFoldDB" id="A0A182X6F0"/>
<keyword evidence="3" id="KW-1185">Reference proteome</keyword>
<dbReference type="Proteomes" id="UP000076407">
    <property type="component" value="Unassembled WGS sequence"/>
</dbReference>
<dbReference type="PANTHER" id="PTHR46599:SF3">
    <property type="entry name" value="PIGGYBAC TRANSPOSABLE ELEMENT-DERIVED PROTEIN 4"/>
    <property type="match status" value="1"/>
</dbReference>
<protein>
    <submittedName>
        <fullName evidence="2">DDE_Tnp_1_7 domain-containing protein</fullName>
    </submittedName>
</protein>
<sequence length="184" mass="20770">MAAKLLTKRLHLVGILDPGRLGNPPAVVSKQLAAGETYAMENSKGITVLKWKEKQQEKVLLLSTKHSFEMMKIECRSSSKRKPLMDYGRGRTAIDLADRMNAYSLTLCKAMKWYRKLGFDLLLNTAVSNAYLLYKDATNEQQVSISEFRKELAVHLTQFCPAETIVPLSIVEPMIGWHQDATLL</sequence>
<dbReference type="Pfam" id="PF13843">
    <property type="entry name" value="DDE_Tnp_1_7"/>
    <property type="match status" value="1"/>
</dbReference>
<name>A0A182X6F0_ANOQN</name>
<proteinExistence type="predicted"/>
<evidence type="ECO:0000259" key="1">
    <source>
        <dbReference type="Pfam" id="PF13843"/>
    </source>
</evidence>
<dbReference type="InterPro" id="IPR029526">
    <property type="entry name" value="PGBD"/>
</dbReference>
<dbReference type="PANTHER" id="PTHR46599">
    <property type="entry name" value="PIGGYBAC TRANSPOSABLE ELEMENT-DERIVED PROTEIN 4"/>
    <property type="match status" value="1"/>
</dbReference>